<protein>
    <recommendedName>
        <fullName evidence="9">TQO small subunit DoxD domain-containing protein</fullName>
    </recommendedName>
</protein>
<keyword evidence="4 7" id="KW-0812">Transmembrane</keyword>
<keyword evidence="3" id="KW-1003">Cell membrane</keyword>
<dbReference type="InterPro" id="IPR051907">
    <property type="entry name" value="DoxX-like_oxidoreductase"/>
</dbReference>
<comment type="similarity">
    <text evidence="2">Belongs to the DoxX family.</text>
</comment>
<dbReference type="GO" id="GO:0005886">
    <property type="term" value="C:plasma membrane"/>
    <property type="evidence" value="ECO:0007669"/>
    <property type="project" value="UniProtKB-SubCell"/>
</dbReference>
<evidence type="ECO:0000256" key="2">
    <source>
        <dbReference type="ARBA" id="ARBA00006679"/>
    </source>
</evidence>
<dbReference type="Pfam" id="PF07681">
    <property type="entry name" value="DoxX"/>
    <property type="match status" value="1"/>
</dbReference>
<evidence type="ECO:0000256" key="3">
    <source>
        <dbReference type="ARBA" id="ARBA00022475"/>
    </source>
</evidence>
<proteinExistence type="inferred from homology"/>
<keyword evidence="6 7" id="KW-0472">Membrane</keyword>
<gene>
    <name evidence="8" type="ORF">AVDCRST_MAG49-1397</name>
</gene>
<dbReference type="PANTHER" id="PTHR33452:SF1">
    <property type="entry name" value="INNER MEMBRANE PROTEIN YPHA-RELATED"/>
    <property type="match status" value="1"/>
</dbReference>
<feature type="transmembrane region" description="Helical" evidence="7">
    <location>
        <begin position="104"/>
        <end position="124"/>
    </location>
</feature>
<dbReference type="InterPro" id="IPR032808">
    <property type="entry name" value="DoxX"/>
</dbReference>
<dbReference type="EMBL" id="CADCWG010000087">
    <property type="protein sequence ID" value="CAA9547416.1"/>
    <property type="molecule type" value="Genomic_DNA"/>
</dbReference>
<evidence type="ECO:0000256" key="7">
    <source>
        <dbReference type="SAM" id="Phobius"/>
    </source>
</evidence>
<organism evidence="8">
    <name type="scientific">uncultured Thermomicrobiales bacterium</name>
    <dbReference type="NCBI Taxonomy" id="1645740"/>
    <lineage>
        <taxon>Bacteria</taxon>
        <taxon>Pseudomonadati</taxon>
        <taxon>Thermomicrobiota</taxon>
        <taxon>Thermomicrobia</taxon>
        <taxon>Thermomicrobiales</taxon>
        <taxon>environmental samples</taxon>
    </lineage>
</organism>
<feature type="transmembrane region" description="Helical" evidence="7">
    <location>
        <begin position="158"/>
        <end position="180"/>
    </location>
</feature>
<evidence type="ECO:0008006" key="9">
    <source>
        <dbReference type="Google" id="ProtNLM"/>
    </source>
</evidence>
<evidence type="ECO:0000256" key="6">
    <source>
        <dbReference type="ARBA" id="ARBA00023136"/>
    </source>
</evidence>
<sequence>MSTPSAPYPPARAKDVAPLADPTLLGRGLAVLRIFVGVIFFANGVSKVTGETQIDVGPYRGNLINRDGARNILNFEVNRRDDRGTEVPGLKTVVNDLILPNWDIFQWLVTAVEVGVGALLIVGLASRGASLVGLGFQLFLALVYVSSNRWAFEQPHEYVPLFVLAAVPAGRFWGADGWLVRHRPSLRRWPF</sequence>
<evidence type="ECO:0000313" key="8">
    <source>
        <dbReference type="EMBL" id="CAA9547416.1"/>
    </source>
</evidence>
<evidence type="ECO:0000256" key="5">
    <source>
        <dbReference type="ARBA" id="ARBA00022989"/>
    </source>
</evidence>
<dbReference type="AlphaFoldDB" id="A0A6J4UFV5"/>
<evidence type="ECO:0000256" key="1">
    <source>
        <dbReference type="ARBA" id="ARBA00004651"/>
    </source>
</evidence>
<name>A0A6J4UFV5_9BACT</name>
<keyword evidence="5 7" id="KW-1133">Transmembrane helix</keyword>
<accession>A0A6J4UFV5</accession>
<reference evidence="8" key="1">
    <citation type="submission" date="2020-02" db="EMBL/GenBank/DDBJ databases">
        <authorList>
            <person name="Meier V. D."/>
        </authorList>
    </citation>
    <scope>NUCLEOTIDE SEQUENCE</scope>
    <source>
        <strain evidence="8">AVDCRST_MAG49</strain>
    </source>
</reference>
<dbReference type="PANTHER" id="PTHR33452">
    <property type="entry name" value="OXIDOREDUCTASE CATD-RELATED"/>
    <property type="match status" value="1"/>
</dbReference>
<feature type="transmembrane region" description="Helical" evidence="7">
    <location>
        <begin position="131"/>
        <end position="152"/>
    </location>
</feature>
<evidence type="ECO:0000256" key="4">
    <source>
        <dbReference type="ARBA" id="ARBA00022692"/>
    </source>
</evidence>
<comment type="subcellular location">
    <subcellularLocation>
        <location evidence="1">Cell membrane</location>
        <topology evidence="1">Multi-pass membrane protein</topology>
    </subcellularLocation>
</comment>